<comment type="caution">
    <text evidence="3">The sequence shown here is derived from an EMBL/GenBank/DDBJ whole genome shotgun (WGS) entry which is preliminary data.</text>
</comment>
<name>E1K2L1_SOLFR</name>
<dbReference type="EC" id="3.5.4.28" evidence="3"/>
<dbReference type="eggNOG" id="COG0402">
    <property type="taxonomic scope" value="Bacteria"/>
</dbReference>
<accession>E1K2L1</accession>
<feature type="non-terminal residue" evidence="3">
    <location>
        <position position="1"/>
    </location>
</feature>
<reference evidence="3 4" key="1">
    <citation type="submission" date="2010-08" db="EMBL/GenBank/DDBJ databases">
        <title>The draft genome of Desulfovibrio fructosovorans JJ.</title>
        <authorList>
            <consortium name="US DOE Joint Genome Institute (JGI-PGF)"/>
            <person name="Lucas S."/>
            <person name="Copeland A."/>
            <person name="Lapidus A."/>
            <person name="Cheng J.-F."/>
            <person name="Bruce D."/>
            <person name="Goodwin L."/>
            <person name="Pitluck S."/>
            <person name="Land M.L."/>
            <person name="Hauser L."/>
            <person name="Chang Y.-J."/>
            <person name="Jeffries C."/>
            <person name="Wall J.D."/>
            <person name="Stahl D.A."/>
            <person name="Arkin A.P."/>
            <person name="Dehal P."/>
            <person name="Stolyar S.M."/>
            <person name="Hazen T.C."/>
            <person name="Woyke T.J."/>
        </authorList>
    </citation>
    <scope>NUCLEOTIDE SEQUENCE [LARGE SCALE GENOMIC DNA]</scope>
    <source>
        <strain evidence="3 4">JJ</strain>
    </source>
</reference>
<dbReference type="PANTHER" id="PTHR43794">
    <property type="entry name" value="AMINOHYDROLASE SSNA-RELATED"/>
    <property type="match status" value="1"/>
</dbReference>
<dbReference type="AlphaFoldDB" id="E1K2L1"/>
<dbReference type="SUPFAM" id="SSF51556">
    <property type="entry name" value="Metallo-dependent hydrolases"/>
    <property type="match status" value="1"/>
</dbReference>
<evidence type="ECO:0000256" key="1">
    <source>
        <dbReference type="ARBA" id="ARBA00022801"/>
    </source>
</evidence>
<dbReference type="InterPro" id="IPR006680">
    <property type="entry name" value="Amidohydro-rel"/>
</dbReference>
<evidence type="ECO:0000313" key="3">
    <source>
        <dbReference type="EMBL" id="EFL49143.1"/>
    </source>
</evidence>
<dbReference type="RefSeq" id="WP_005997169.1">
    <property type="nucleotide sequence ID" value="NZ_AECZ01000063.1"/>
</dbReference>
<keyword evidence="1 3" id="KW-0378">Hydrolase</keyword>
<sequence>FLKGFPSRLPLASFPLPLGTCSYAVTARRIVTRIPCDGPPERLDDGAVVLTGRRVLDVGPRRRVLAGFSGPVVDCGPATLVPGLINAHVHLELSRLRGLSPRGQGFAAWAAWLMRQDLSPPSPEILDAAVSEMAEAGTGAVIDVGSRAGPAVAKALARGGLSGLVCHEYFGFRRLPPADIPPELQAAVAGAPGLDAAPSGHALYSTSPENLRRAREACLRLGAPFCLHLAEQAGETALLATGEGELAELLRGRVLPRDWRAPGRSPVAEARSQGLLGPSTLAVHAVWLDAADKKLLAASGTAVCLCPRSNAVIGVGTADAPGLLAAGVPLCLGTDSLASNDDLDLWNEVRALLAAHPDFPGGQALSALTATPARLLGRERDLGLLAPGAMGGAAVVPDDLTEHFR</sequence>
<dbReference type="PANTHER" id="PTHR43794:SF11">
    <property type="entry name" value="AMIDOHYDROLASE-RELATED DOMAIN-CONTAINING PROTEIN"/>
    <property type="match status" value="1"/>
</dbReference>
<dbReference type="STRING" id="596151.DesfrDRAFT_4111"/>
<dbReference type="InterPro" id="IPR050287">
    <property type="entry name" value="MTA/SAH_deaminase"/>
</dbReference>
<gene>
    <name evidence="3" type="ORF">DesfrDRAFT_4111</name>
</gene>
<dbReference type="InterPro" id="IPR032466">
    <property type="entry name" value="Metal_Hydrolase"/>
</dbReference>
<keyword evidence="4" id="KW-1185">Reference proteome</keyword>
<dbReference type="SUPFAM" id="SSF51338">
    <property type="entry name" value="Composite domain of metallo-dependent hydrolases"/>
    <property type="match status" value="1"/>
</dbReference>
<feature type="domain" description="Amidohydrolase-related" evidence="2">
    <location>
        <begin position="79"/>
        <end position="396"/>
    </location>
</feature>
<proteinExistence type="predicted"/>
<dbReference type="EMBL" id="AECZ01000063">
    <property type="protein sequence ID" value="EFL49143.1"/>
    <property type="molecule type" value="Genomic_DNA"/>
</dbReference>
<dbReference type="Proteomes" id="UP000006250">
    <property type="component" value="Unassembled WGS sequence"/>
</dbReference>
<protein>
    <submittedName>
        <fullName evidence="3">S-adenosylhomocysteine deaminase</fullName>
        <ecNumber evidence="3">3.5.4.28</ecNumber>
    </submittedName>
</protein>
<organism evidence="3 4">
    <name type="scientific">Solidesulfovibrio fructosivorans JJ]</name>
    <dbReference type="NCBI Taxonomy" id="596151"/>
    <lineage>
        <taxon>Bacteria</taxon>
        <taxon>Pseudomonadati</taxon>
        <taxon>Thermodesulfobacteriota</taxon>
        <taxon>Desulfovibrionia</taxon>
        <taxon>Desulfovibrionales</taxon>
        <taxon>Desulfovibrionaceae</taxon>
        <taxon>Solidesulfovibrio</taxon>
    </lineage>
</organism>
<evidence type="ECO:0000313" key="4">
    <source>
        <dbReference type="Proteomes" id="UP000006250"/>
    </source>
</evidence>
<dbReference type="Pfam" id="PF01979">
    <property type="entry name" value="Amidohydro_1"/>
    <property type="match status" value="1"/>
</dbReference>
<dbReference type="Gene3D" id="3.20.20.140">
    <property type="entry name" value="Metal-dependent hydrolases"/>
    <property type="match status" value="1"/>
</dbReference>
<dbReference type="GO" id="GO:0050270">
    <property type="term" value="F:S-adenosylhomocysteine deaminase activity"/>
    <property type="evidence" value="ECO:0007669"/>
    <property type="project" value="UniProtKB-EC"/>
</dbReference>
<dbReference type="InterPro" id="IPR011059">
    <property type="entry name" value="Metal-dep_hydrolase_composite"/>
</dbReference>
<evidence type="ECO:0000259" key="2">
    <source>
        <dbReference type="Pfam" id="PF01979"/>
    </source>
</evidence>